<dbReference type="EMBL" id="CP035913">
    <property type="protein sequence ID" value="QBE66654.1"/>
    <property type="molecule type" value="Genomic_DNA"/>
</dbReference>
<dbReference type="InterPro" id="IPR029060">
    <property type="entry name" value="PIN-like_dom_sf"/>
</dbReference>
<dbReference type="Proteomes" id="UP000290637">
    <property type="component" value="Chromosome"/>
</dbReference>
<dbReference type="InterPro" id="IPR002716">
    <property type="entry name" value="PIN_dom"/>
</dbReference>
<dbReference type="OrthoDB" id="9802272at2"/>
<proteinExistence type="predicted"/>
<accession>A0A4P6L5C5</accession>
<evidence type="ECO:0000259" key="1">
    <source>
        <dbReference type="Pfam" id="PF13470"/>
    </source>
</evidence>
<dbReference type="SUPFAM" id="SSF88723">
    <property type="entry name" value="PIN domain-like"/>
    <property type="match status" value="1"/>
</dbReference>
<dbReference type="PANTHER" id="PTHR34610">
    <property type="entry name" value="SSL7007 PROTEIN"/>
    <property type="match status" value="1"/>
</dbReference>
<protein>
    <submittedName>
        <fullName evidence="2">Putative toxin-antitoxin system toxin component, PIN family</fullName>
    </submittedName>
</protein>
<evidence type="ECO:0000313" key="3">
    <source>
        <dbReference type="Proteomes" id="UP000290637"/>
    </source>
</evidence>
<feature type="domain" description="PIN" evidence="1">
    <location>
        <begin position="29"/>
        <end position="140"/>
    </location>
</feature>
<reference evidence="2 3" key="1">
    <citation type="submission" date="2019-02" db="EMBL/GenBank/DDBJ databases">
        <title>Draft Genome Sequences of Six Type Strains of the Genus Massilia.</title>
        <authorList>
            <person name="Miess H."/>
            <person name="Frediansyhah A."/>
            <person name="Gross H."/>
        </authorList>
    </citation>
    <scope>NUCLEOTIDE SEQUENCE [LARGE SCALE GENOMIC DNA]</scope>
    <source>
        <strain evidence="2 3">DSM 17473</strain>
    </source>
</reference>
<dbReference type="RefSeq" id="WP_130189761.1">
    <property type="nucleotide sequence ID" value="NZ_CP035913.1"/>
</dbReference>
<dbReference type="Pfam" id="PF13470">
    <property type="entry name" value="PIN_3"/>
    <property type="match status" value="1"/>
</dbReference>
<dbReference type="AlphaFoldDB" id="A0A4P6L5C5"/>
<keyword evidence="3" id="KW-1185">Reference proteome</keyword>
<evidence type="ECO:0000313" key="2">
    <source>
        <dbReference type="EMBL" id="QBE66654.1"/>
    </source>
</evidence>
<dbReference type="InterPro" id="IPR002850">
    <property type="entry name" value="PIN_toxin-like"/>
</dbReference>
<dbReference type="KEGG" id="plue:EWM63_29840"/>
<name>A0A4P6L5C5_9BURK</name>
<dbReference type="NCBIfam" id="TIGR00305">
    <property type="entry name" value="putative toxin-antitoxin system toxin component, PIN family"/>
    <property type="match status" value="1"/>
</dbReference>
<gene>
    <name evidence="2" type="ORF">EWM63_29840</name>
</gene>
<sequence>MIPAILEVKSAEATSTGATSPVATGALQRIVIDTNVCLDLFVFRDPRWAGLLAAIESGAVEAVTRADCRDEYRIVLHYPHLPLDDTTRPASAERFDALIKVISPPESGVRLPVCTDPDDQKFLELARDAGAHVLITKDKALLKLARRLRNAGMFAVIPPEQWALPTPAGAALE</sequence>
<dbReference type="PANTHER" id="PTHR34610:SF3">
    <property type="entry name" value="SSL7007 PROTEIN"/>
    <property type="match status" value="1"/>
</dbReference>
<organism evidence="2 3">
    <name type="scientific">Pseudoduganella lutea</name>
    <dbReference type="NCBI Taxonomy" id="321985"/>
    <lineage>
        <taxon>Bacteria</taxon>
        <taxon>Pseudomonadati</taxon>
        <taxon>Pseudomonadota</taxon>
        <taxon>Betaproteobacteria</taxon>
        <taxon>Burkholderiales</taxon>
        <taxon>Oxalobacteraceae</taxon>
        <taxon>Telluria group</taxon>
        <taxon>Pseudoduganella</taxon>
    </lineage>
</organism>